<evidence type="ECO:0000313" key="2">
    <source>
        <dbReference type="EMBL" id="PIU46753.1"/>
    </source>
</evidence>
<protein>
    <recommendedName>
        <fullName evidence="1">Transcription factor zinc-finger domain-containing protein</fullName>
    </recommendedName>
</protein>
<dbReference type="EMBL" id="PEWP01000033">
    <property type="protein sequence ID" value="PIU46753.1"/>
    <property type="molecule type" value="Genomic_DNA"/>
</dbReference>
<organism evidence="2 3">
    <name type="scientific">bacterium (Candidatus Gribaldobacteria) CG07_land_8_20_14_0_80_33_18</name>
    <dbReference type="NCBI Taxonomy" id="2014272"/>
    <lineage>
        <taxon>Bacteria</taxon>
        <taxon>Candidatus Gribaldobacteria</taxon>
    </lineage>
</organism>
<sequence length="177" mass="20686">MKCPICKIKLEKAIFYGVEIDYCPKCLGIFFEGDKLRLAKDERDKNLMWLDIDLWKEEKKFRISSVQKLCPSCNVPLYEVSYNDSDVKVDVCNLCYGIWLDRGEFKAIIDYLKKKANYEILNNYVKNLVGEAKEIFTGPETFKEEILDFLIILKLLNCKFLVQHPTISKIISNLPKI</sequence>
<dbReference type="Pfam" id="PF13453">
    <property type="entry name" value="Zn_ribbon_TFIIB"/>
    <property type="match status" value="2"/>
</dbReference>
<dbReference type="InterPro" id="IPR027392">
    <property type="entry name" value="TF_Znf"/>
</dbReference>
<feature type="domain" description="Transcription factor zinc-finger" evidence="1">
    <location>
        <begin position="70"/>
        <end position="110"/>
    </location>
</feature>
<reference evidence="3" key="1">
    <citation type="submission" date="2017-09" db="EMBL/GenBank/DDBJ databases">
        <title>Depth-based differentiation of microbial function through sediment-hosted aquifers and enrichment of novel symbionts in the deep terrestrial subsurface.</title>
        <authorList>
            <person name="Probst A.J."/>
            <person name="Ladd B."/>
            <person name="Jarett J.K."/>
            <person name="Geller-Mcgrath D.E."/>
            <person name="Sieber C.M.K."/>
            <person name="Emerson J.B."/>
            <person name="Anantharaman K."/>
            <person name="Thomas B.C."/>
            <person name="Malmstrom R."/>
            <person name="Stieglmeier M."/>
            <person name="Klingl A."/>
            <person name="Woyke T."/>
            <person name="Ryan C.M."/>
            <person name="Banfield J.F."/>
        </authorList>
    </citation>
    <scope>NUCLEOTIDE SEQUENCE [LARGE SCALE GENOMIC DNA]</scope>
</reference>
<comment type="caution">
    <text evidence="2">The sequence shown here is derived from an EMBL/GenBank/DDBJ whole genome shotgun (WGS) entry which is preliminary data.</text>
</comment>
<gene>
    <name evidence="2" type="ORF">COS93_01715</name>
</gene>
<dbReference type="AlphaFoldDB" id="A0A2M6Z2X6"/>
<evidence type="ECO:0000313" key="3">
    <source>
        <dbReference type="Proteomes" id="UP000228777"/>
    </source>
</evidence>
<proteinExistence type="predicted"/>
<accession>A0A2M6Z2X6</accession>
<dbReference type="Proteomes" id="UP000228777">
    <property type="component" value="Unassembled WGS sequence"/>
</dbReference>
<evidence type="ECO:0000259" key="1">
    <source>
        <dbReference type="Pfam" id="PF13453"/>
    </source>
</evidence>
<feature type="domain" description="Transcription factor zinc-finger" evidence="1">
    <location>
        <begin position="2"/>
        <end position="36"/>
    </location>
</feature>
<name>A0A2M6Z2X6_9BACT</name>